<sequence>MPIKQAPDCHAALPAVSSRFFRNLPPLCFSGAKKF</sequence>
<dbReference type="EMBL" id="ABCB02000019">
    <property type="protein sequence ID" value="EDO61001.1"/>
    <property type="molecule type" value="Genomic_DNA"/>
</dbReference>
<name>A7VVK2_9FIRM</name>
<accession>A7VVK2</accession>
<protein>
    <submittedName>
        <fullName evidence="1">Uncharacterized protein</fullName>
    </submittedName>
</protein>
<dbReference type="Proteomes" id="UP000003490">
    <property type="component" value="Unassembled WGS sequence"/>
</dbReference>
<dbReference type="HOGENOM" id="CLU_3364273_0_0_9"/>
<evidence type="ECO:0000313" key="1">
    <source>
        <dbReference type="EMBL" id="EDO61001.1"/>
    </source>
</evidence>
<reference evidence="1 2" key="2">
    <citation type="submission" date="2007-08" db="EMBL/GenBank/DDBJ databases">
        <authorList>
            <person name="Fulton L."/>
            <person name="Clifton S."/>
            <person name="Fulton B."/>
            <person name="Xu J."/>
            <person name="Minx P."/>
            <person name="Pepin K.H."/>
            <person name="Johnson M."/>
            <person name="Thiruvilangam P."/>
            <person name="Bhonagiri V."/>
            <person name="Nash W.E."/>
            <person name="Wang C."/>
            <person name="Mardis E.R."/>
            <person name="Wilson R.K."/>
        </authorList>
    </citation>
    <scope>NUCLEOTIDE SEQUENCE [LARGE SCALE GENOMIC DNA]</scope>
    <source>
        <strain evidence="1 2">DSM 753</strain>
    </source>
</reference>
<comment type="caution">
    <text evidence="1">The sequence shown here is derived from an EMBL/GenBank/DDBJ whole genome shotgun (WGS) entry which is preliminary data.</text>
</comment>
<gene>
    <name evidence="1" type="ORF">CLOLEP_02613</name>
</gene>
<organism evidence="1 2">
    <name type="scientific">[Clostridium] leptum DSM 753</name>
    <dbReference type="NCBI Taxonomy" id="428125"/>
    <lineage>
        <taxon>Bacteria</taxon>
        <taxon>Bacillati</taxon>
        <taxon>Bacillota</taxon>
        <taxon>Clostridia</taxon>
        <taxon>Eubacteriales</taxon>
        <taxon>Oscillospiraceae</taxon>
        <taxon>Oscillospiraceae incertae sedis</taxon>
    </lineage>
</organism>
<evidence type="ECO:0000313" key="2">
    <source>
        <dbReference type="Proteomes" id="UP000003490"/>
    </source>
</evidence>
<dbReference type="AlphaFoldDB" id="A7VVK2"/>
<reference evidence="1 2" key="1">
    <citation type="submission" date="2007-08" db="EMBL/GenBank/DDBJ databases">
        <title>Draft genome sequence of Clostridium leptum (DSM 753).</title>
        <authorList>
            <person name="Sudarsanam P."/>
            <person name="Ley R."/>
            <person name="Guruge J."/>
            <person name="Turnbaugh P.J."/>
            <person name="Mahowald M."/>
            <person name="Liep D."/>
            <person name="Gordon J."/>
        </authorList>
    </citation>
    <scope>NUCLEOTIDE SEQUENCE [LARGE SCALE GENOMIC DNA]</scope>
    <source>
        <strain evidence="1 2">DSM 753</strain>
    </source>
</reference>
<proteinExistence type="predicted"/>